<evidence type="ECO:0000256" key="1">
    <source>
        <dbReference type="SAM" id="MobiDB-lite"/>
    </source>
</evidence>
<reference evidence="2 4" key="1">
    <citation type="submission" date="2022-02" db="EMBL/GenBank/DDBJ databases">
        <title>Chromosome-level reference genomes for two strains of Caenorhabditis briggsae: an improved platform for comparative genomics.</title>
        <authorList>
            <person name="Stevens L."/>
            <person name="Andersen E.C."/>
        </authorList>
    </citation>
    <scope>NUCLEOTIDE SEQUENCE [LARGE SCALE GENOMIC DNA]</scope>
    <source>
        <strain evidence="2">QX1410_ONT</strain>
        <tissue evidence="2">Whole-organism</tissue>
    </source>
</reference>
<name>A0AAE9FA80_CAEBR</name>
<reference evidence="3 5" key="2">
    <citation type="submission" date="2022-04" db="EMBL/GenBank/DDBJ databases">
        <title>Chromosome-level reference genomes for two strains of Caenorhabditis briggsae: an improved platform for comparative genomics.</title>
        <authorList>
            <person name="Stevens L."/>
            <person name="Andersen E."/>
        </authorList>
    </citation>
    <scope>NUCLEOTIDE SEQUENCE [LARGE SCALE GENOMIC DNA]</scope>
    <source>
        <strain evidence="3">VX34</strain>
        <tissue evidence="3">Whole-organism</tissue>
    </source>
</reference>
<gene>
    <name evidence="2" type="ORF">L3Y34_009771</name>
    <name evidence="3" type="ORF">L5515_009582</name>
</gene>
<evidence type="ECO:0000313" key="4">
    <source>
        <dbReference type="Proteomes" id="UP000827892"/>
    </source>
</evidence>
<keyword evidence="5" id="KW-1185">Reference proteome</keyword>
<evidence type="ECO:0000313" key="5">
    <source>
        <dbReference type="Proteomes" id="UP000829354"/>
    </source>
</evidence>
<accession>A0AAE9FA80</accession>
<proteinExistence type="predicted"/>
<feature type="compositionally biased region" description="Low complexity" evidence="1">
    <location>
        <begin position="14"/>
        <end position="42"/>
    </location>
</feature>
<dbReference type="Proteomes" id="UP000829354">
    <property type="component" value="Chromosome V"/>
</dbReference>
<sequence length="227" mass="25556">MYDELAEVGDGGDEQQQQQQQPGQQEDVPPGGNMDDFLADAPLPDDENPVGSKSPIQSEKDEQSMDVPTVKSPEEQMEKSNDEQSSEANSEDVENEKKKEDDESALAPTQLGNALDSLMMHWCQLLTNVTVKPPVPPPSTLDHVKEVAEVCSKHFRDASVDVNNEFTRLGLQWEMEEIANQSIIEETHLDEAIERQERLLEQARDIIRQRLEQFHKECPNAGTQFTT</sequence>
<dbReference type="Proteomes" id="UP000827892">
    <property type="component" value="Chromosome V"/>
</dbReference>
<protein>
    <submittedName>
        <fullName evidence="3">Uncharacterized protein</fullName>
    </submittedName>
</protein>
<feature type="region of interest" description="Disordered" evidence="1">
    <location>
        <begin position="1"/>
        <end position="107"/>
    </location>
</feature>
<feature type="compositionally biased region" description="Basic and acidic residues" evidence="1">
    <location>
        <begin position="72"/>
        <end position="82"/>
    </location>
</feature>
<evidence type="ECO:0000313" key="2">
    <source>
        <dbReference type="EMBL" id="ULT92243.1"/>
    </source>
</evidence>
<dbReference type="EMBL" id="CP092624">
    <property type="protein sequence ID" value="UMM37989.1"/>
    <property type="molecule type" value="Genomic_DNA"/>
</dbReference>
<feature type="compositionally biased region" description="Acidic residues" evidence="1">
    <location>
        <begin position="1"/>
        <end position="13"/>
    </location>
</feature>
<dbReference type="EMBL" id="CP090895">
    <property type="protein sequence ID" value="ULT92243.1"/>
    <property type="molecule type" value="Genomic_DNA"/>
</dbReference>
<dbReference type="AlphaFoldDB" id="A0AAE9FA80"/>
<evidence type="ECO:0000313" key="3">
    <source>
        <dbReference type="EMBL" id="UMM37989.1"/>
    </source>
</evidence>
<organism evidence="3 5">
    <name type="scientific">Caenorhabditis briggsae</name>
    <dbReference type="NCBI Taxonomy" id="6238"/>
    <lineage>
        <taxon>Eukaryota</taxon>
        <taxon>Metazoa</taxon>
        <taxon>Ecdysozoa</taxon>
        <taxon>Nematoda</taxon>
        <taxon>Chromadorea</taxon>
        <taxon>Rhabditida</taxon>
        <taxon>Rhabditina</taxon>
        <taxon>Rhabditomorpha</taxon>
        <taxon>Rhabditoidea</taxon>
        <taxon>Rhabditidae</taxon>
        <taxon>Peloderinae</taxon>
        <taxon>Caenorhabditis</taxon>
    </lineage>
</organism>